<dbReference type="Gene3D" id="1.20.58.900">
    <property type="match status" value="1"/>
</dbReference>
<dbReference type="AlphaFoldDB" id="A0A2K6QUV4"/>
<dbReference type="Ensembl" id="ENSRROT00000056965.1">
    <property type="protein sequence ID" value="ENSRROP00000032536.1"/>
    <property type="gene ID" value="ENSRROG00000039922.1"/>
</dbReference>
<evidence type="ECO:0000256" key="4">
    <source>
        <dbReference type="SAM" id="SignalP"/>
    </source>
</evidence>
<dbReference type="InterPro" id="IPR037213">
    <property type="entry name" value="Run_dom_sf"/>
</dbReference>
<feature type="chain" id="PRO_5014422210" description="RUN domain-containing protein" evidence="4">
    <location>
        <begin position="20"/>
        <end position="412"/>
    </location>
</feature>
<reference evidence="6" key="2">
    <citation type="submission" date="2025-09" db="UniProtKB">
        <authorList>
            <consortium name="Ensembl"/>
        </authorList>
    </citation>
    <scope>IDENTIFICATION</scope>
</reference>
<reference evidence="6" key="1">
    <citation type="submission" date="2025-08" db="UniProtKB">
        <authorList>
            <consortium name="Ensembl"/>
        </authorList>
    </citation>
    <scope>IDENTIFICATION</scope>
</reference>
<feature type="domain" description="RUN" evidence="5">
    <location>
        <begin position="86"/>
        <end position="132"/>
    </location>
</feature>
<dbReference type="SUPFAM" id="SSF140741">
    <property type="entry name" value="RUN domain-like"/>
    <property type="match status" value="1"/>
</dbReference>
<feature type="coiled-coil region" evidence="2">
    <location>
        <begin position="337"/>
        <end position="410"/>
    </location>
</feature>
<feature type="signal peptide" evidence="4">
    <location>
        <begin position="1"/>
        <end position="19"/>
    </location>
</feature>
<feature type="region of interest" description="Disordered" evidence="3">
    <location>
        <begin position="248"/>
        <end position="282"/>
    </location>
</feature>
<sequence length="412" mass="46625">MKVISTLIIVFGEIYLCKSQCLRRCGGSGEHHPNYLMAKEHMNLMNMAKLNIKGLVESALNLERTLDSDYAPLQQFFVVMEHCLKQAFWGDLELVEKLVPGAAEITASVKNLPGLKTPVGRGRAWLCLALIEFCEPSALMMEEEGAIIDGLLVGLNVLDANFSVKGEDSQVGVIHFSMYFKNGNSSKSSEGDSQITAILDQKNFVEELNRHLNATVNNLKAKVDALEKSNTKLTEELEVANKESSYILESSWKGPKQDRPAEGQAPSEARKHLKEETQLPLDHEAGDMKMLEKDVCEKQDALVSLQQQLDDLRPLKHELAFKLQSSDLGVKQKSELNSSLEQKTNQMTAIIKQLEQKLHQAERSCQSAELNNRLFKQEFEYRINSLQLEVEELTRQWNQLELELNQENERRL</sequence>
<feature type="coiled-coil region" evidence="2">
    <location>
        <begin position="202"/>
        <end position="243"/>
    </location>
</feature>
<dbReference type="GO" id="GO:0050770">
    <property type="term" value="P:regulation of axonogenesis"/>
    <property type="evidence" value="ECO:0007669"/>
    <property type="project" value="TreeGrafter"/>
</dbReference>
<dbReference type="GO" id="GO:0043025">
    <property type="term" value="C:neuronal cell body"/>
    <property type="evidence" value="ECO:0007669"/>
    <property type="project" value="TreeGrafter"/>
</dbReference>
<keyword evidence="7" id="KW-1185">Reference proteome</keyword>
<accession>A0A2K6QUV4</accession>
<dbReference type="PANTHER" id="PTHR45956:SF5">
    <property type="entry name" value="RUN DOMAIN-CONTAINING PROTEIN"/>
    <property type="match status" value="1"/>
</dbReference>
<keyword evidence="1 2" id="KW-0175">Coiled coil</keyword>
<dbReference type="GO" id="GO:0030425">
    <property type="term" value="C:dendrite"/>
    <property type="evidence" value="ECO:0007669"/>
    <property type="project" value="TreeGrafter"/>
</dbReference>
<keyword evidence="4" id="KW-0732">Signal</keyword>
<protein>
    <recommendedName>
        <fullName evidence="5">RUN domain-containing protein</fullName>
    </recommendedName>
</protein>
<dbReference type="GO" id="GO:0030424">
    <property type="term" value="C:axon"/>
    <property type="evidence" value="ECO:0007669"/>
    <property type="project" value="TreeGrafter"/>
</dbReference>
<dbReference type="Gene3D" id="1.20.5.170">
    <property type="match status" value="1"/>
</dbReference>
<dbReference type="STRING" id="61622.ENSRROP00000032536"/>
<evidence type="ECO:0000256" key="3">
    <source>
        <dbReference type="SAM" id="MobiDB-lite"/>
    </source>
</evidence>
<dbReference type="PANTHER" id="PTHR45956">
    <property type="entry name" value="RUN AND FYVE DOMAIN-CONTAINING PROTEIN 2-LIKE PROTEIN"/>
    <property type="match status" value="1"/>
</dbReference>
<dbReference type="Pfam" id="PF02759">
    <property type="entry name" value="RUN"/>
    <property type="match status" value="1"/>
</dbReference>
<evidence type="ECO:0000313" key="6">
    <source>
        <dbReference type="Ensembl" id="ENSRROP00000032536.1"/>
    </source>
</evidence>
<dbReference type="GeneTree" id="ENSGT00940000156035"/>
<dbReference type="OMA" id="EIYLCKS"/>
<evidence type="ECO:0000256" key="1">
    <source>
        <dbReference type="ARBA" id="ARBA00023054"/>
    </source>
</evidence>
<dbReference type="InterPro" id="IPR047335">
    <property type="entry name" value="RUFY1-3"/>
</dbReference>
<evidence type="ECO:0000313" key="7">
    <source>
        <dbReference type="Proteomes" id="UP000233200"/>
    </source>
</evidence>
<name>A0A2K6QUV4_RHIRO</name>
<dbReference type="InterPro" id="IPR004012">
    <property type="entry name" value="Run_dom"/>
</dbReference>
<evidence type="ECO:0000259" key="5">
    <source>
        <dbReference type="Pfam" id="PF02759"/>
    </source>
</evidence>
<feature type="compositionally biased region" description="Basic and acidic residues" evidence="3">
    <location>
        <begin position="268"/>
        <end position="282"/>
    </location>
</feature>
<proteinExistence type="predicted"/>
<dbReference type="Proteomes" id="UP000233200">
    <property type="component" value="Unplaced"/>
</dbReference>
<organism evidence="6 7">
    <name type="scientific">Rhinopithecus roxellana</name>
    <name type="common">Golden snub-nosed monkey</name>
    <name type="synonym">Pygathrix roxellana</name>
    <dbReference type="NCBI Taxonomy" id="61622"/>
    <lineage>
        <taxon>Eukaryota</taxon>
        <taxon>Metazoa</taxon>
        <taxon>Chordata</taxon>
        <taxon>Craniata</taxon>
        <taxon>Vertebrata</taxon>
        <taxon>Euteleostomi</taxon>
        <taxon>Mammalia</taxon>
        <taxon>Eutheria</taxon>
        <taxon>Euarchontoglires</taxon>
        <taxon>Primates</taxon>
        <taxon>Haplorrhini</taxon>
        <taxon>Catarrhini</taxon>
        <taxon>Cercopithecidae</taxon>
        <taxon>Colobinae</taxon>
        <taxon>Rhinopithecus</taxon>
    </lineage>
</organism>
<evidence type="ECO:0000256" key="2">
    <source>
        <dbReference type="SAM" id="Coils"/>
    </source>
</evidence>
<dbReference type="GO" id="GO:0005737">
    <property type="term" value="C:cytoplasm"/>
    <property type="evidence" value="ECO:0007669"/>
    <property type="project" value="TreeGrafter"/>
</dbReference>